<evidence type="ECO:0000256" key="1">
    <source>
        <dbReference type="ARBA" id="ARBA00023015"/>
    </source>
</evidence>
<keyword evidence="6" id="KW-1185">Reference proteome</keyword>
<evidence type="ECO:0000256" key="3">
    <source>
        <dbReference type="ARBA" id="ARBA00023163"/>
    </source>
</evidence>
<comment type="caution">
    <text evidence="5">The sequence shown here is derived from an EMBL/GenBank/DDBJ whole genome shotgun (WGS) entry which is preliminary data.</text>
</comment>
<dbReference type="RefSeq" id="WP_069656130.1">
    <property type="nucleotide sequence ID" value="NZ_MIJF01000010.1"/>
</dbReference>
<dbReference type="PRINTS" id="PR00598">
    <property type="entry name" value="HTHMARR"/>
</dbReference>
<dbReference type="InterPro" id="IPR036390">
    <property type="entry name" value="WH_DNA-bd_sf"/>
</dbReference>
<dbReference type="InterPro" id="IPR039422">
    <property type="entry name" value="MarR/SlyA-like"/>
</dbReference>
<dbReference type="PANTHER" id="PTHR33164">
    <property type="entry name" value="TRANSCRIPTIONAL REGULATOR, MARR FAMILY"/>
    <property type="match status" value="1"/>
</dbReference>
<dbReference type="InterPro" id="IPR036388">
    <property type="entry name" value="WH-like_DNA-bd_sf"/>
</dbReference>
<dbReference type="STRING" id="337097.BHF71_06865"/>
<dbReference type="GO" id="GO:0006950">
    <property type="term" value="P:response to stress"/>
    <property type="evidence" value="ECO:0007669"/>
    <property type="project" value="TreeGrafter"/>
</dbReference>
<dbReference type="OrthoDB" id="9799747at2"/>
<dbReference type="Gene3D" id="1.10.10.10">
    <property type="entry name" value="Winged helix-like DNA-binding domain superfamily/Winged helix DNA-binding domain"/>
    <property type="match status" value="1"/>
</dbReference>
<name>A0A1D2YWA9_9BACI</name>
<dbReference type="PROSITE" id="PS50995">
    <property type="entry name" value="HTH_MARR_2"/>
    <property type="match status" value="1"/>
</dbReference>
<evidence type="ECO:0000256" key="2">
    <source>
        <dbReference type="ARBA" id="ARBA00023125"/>
    </source>
</evidence>
<keyword evidence="3" id="KW-0804">Transcription</keyword>
<dbReference type="Pfam" id="PF01047">
    <property type="entry name" value="MarR"/>
    <property type="match status" value="1"/>
</dbReference>
<dbReference type="SMART" id="SM00347">
    <property type="entry name" value="HTH_MARR"/>
    <property type="match status" value="1"/>
</dbReference>
<dbReference type="Proteomes" id="UP000243739">
    <property type="component" value="Unassembled WGS sequence"/>
</dbReference>
<organism evidence="5 6">
    <name type="scientific">Vulcanibacillus modesticaldus</name>
    <dbReference type="NCBI Taxonomy" id="337097"/>
    <lineage>
        <taxon>Bacteria</taxon>
        <taxon>Bacillati</taxon>
        <taxon>Bacillota</taxon>
        <taxon>Bacilli</taxon>
        <taxon>Bacillales</taxon>
        <taxon>Bacillaceae</taxon>
        <taxon>Vulcanibacillus</taxon>
    </lineage>
</organism>
<dbReference type="InterPro" id="IPR000835">
    <property type="entry name" value="HTH_MarR-typ"/>
</dbReference>
<dbReference type="InterPro" id="IPR023187">
    <property type="entry name" value="Tscrpt_reg_MarR-type_CS"/>
</dbReference>
<gene>
    <name evidence="5" type="ORF">BHF71_06865</name>
</gene>
<reference evidence="5 6" key="1">
    <citation type="submission" date="2016-09" db="EMBL/GenBank/DDBJ databases">
        <title>Draft genome sequence for the type strain of Vulcanibacillus modesticaldus BR, a strictly anaerobic, moderately thermophilic, and nitrate-reducing bacterium from deep sea-hydrothermal vents of the Mid-Atlantic Ridge.</title>
        <authorList>
            <person name="Abin C.A."/>
            <person name="Hollibaugh J.T."/>
        </authorList>
    </citation>
    <scope>NUCLEOTIDE SEQUENCE [LARGE SCALE GENOMIC DNA]</scope>
    <source>
        <strain evidence="5 6">BR</strain>
    </source>
</reference>
<dbReference type="GO" id="GO:0003700">
    <property type="term" value="F:DNA-binding transcription factor activity"/>
    <property type="evidence" value="ECO:0007669"/>
    <property type="project" value="InterPro"/>
</dbReference>
<dbReference type="EMBL" id="MIJF01000010">
    <property type="protein sequence ID" value="OEF99989.1"/>
    <property type="molecule type" value="Genomic_DNA"/>
</dbReference>
<evidence type="ECO:0000313" key="6">
    <source>
        <dbReference type="Proteomes" id="UP000243739"/>
    </source>
</evidence>
<proteinExistence type="predicted"/>
<accession>A0A1D2YWA9</accession>
<feature type="domain" description="HTH marR-type" evidence="4">
    <location>
        <begin position="18"/>
        <end position="150"/>
    </location>
</feature>
<protein>
    <submittedName>
        <fullName evidence="5">Transcriptional regulator</fullName>
    </submittedName>
</protein>
<dbReference type="AlphaFoldDB" id="A0A1D2YWA9"/>
<dbReference type="PROSITE" id="PS01117">
    <property type="entry name" value="HTH_MARR_1"/>
    <property type="match status" value="1"/>
</dbReference>
<keyword evidence="2" id="KW-0238">DNA-binding</keyword>
<sequence length="158" mass="18396">MNNEKFENTTIDEDTELSLNLFIVFARSYREIAELVRRDIQNYNLNPTEFGVLELLYHKGPQPLQHIGKRILLASGSITYVVDKLEEKGLLNRKNCLKDRRVIYAEISEQGKRLMEEIFPKHREALKKIFSGIDVEEKRLAIALLKKIGFYANNLDSQ</sequence>
<evidence type="ECO:0000313" key="5">
    <source>
        <dbReference type="EMBL" id="OEF99989.1"/>
    </source>
</evidence>
<evidence type="ECO:0000259" key="4">
    <source>
        <dbReference type="PROSITE" id="PS50995"/>
    </source>
</evidence>
<dbReference type="PANTHER" id="PTHR33164:SF56">
    <property type="entry name" value="HTH-TYPE TRANSCRIPTIONAL REGULATOR MHQR"/>
    <property type="match status" value="1"/>
</dbReference>
<keyword evidence="1" id="KW-0805">Transcription regulation</keyword>
<dbReference type="GO" id="GO:0003677">
    <property type="term" value="F:DNA binding"/>
    <property type="evidence" value="ECO:0007669"/>
    <property type="project" value="UniProtKB-KW"/>
</dbReference>
<dbReference type="SUPFAM" id="SSF46785">
    <property type="entry name" value="Winged helix' DNA-binding domain"/>
    <property type="match status" value="1"/>
</dbReference>